<feature type="region of interest" description="Disordered" evidence="1">
    <location>
        <begin position="200"/>
        <end position="231"/>
    </location>
</feature>
<evidence type="ECO:0000259" key="2">
    <source>
        <dbReference type="Pfam" id="PF09851"/>
    </source>
</evidence>
<dbReference type="EMBL" id="MNAO01000019">
    <property type="protein sequence ID" value="OHV17826.1"/>
    <property type="molecule type" value="Genomic_DNA"/>
</dbReference>
<name>A0A1S1P9D6_METEX</name>
<feature type="region of interest" description="Disordered" evidence="1">
    <location>
        <begin position="148"/>
        <end position="170"/>
    </location>
</feature>
<dbReference type="AlphaFoldDB" id="A0A1S1P9D6"/>
<organism evidence="3 4">
    <name type="scientific">Methylorubrum extorquens</name>
    <name type="common">Methylobacterium dichloromethanicum</name>
    <name type="synonym">Methylobacterium extorquens</name>
    <dbReference type="NCBI Taxonomy" id="408"/>
    <lineage>
        <taxon>Bacteria</taxon>
        <taxon>Pseudomonadati</taxon>
        <taxon>Pseudomonadota</taxon>
        <taxon>Alphaproteobacteria</taxon>
        <taxon>Hyphomicrobiales</taxon>
        <taxon>Methylobacteriaceae</taxon>
        <taxon>Methylorubrum</taxon>
    </lineage>
</organism>
<protein>
    <recommendedName>
        <fullName evidence="2">SHOCT domain-containing protein</fullName>
    </recommendedName>
</protein>
<sequence>MIEDPEHRPAGLQALAERHGVSLEAVRHLLRALQAGQGNMAQFDHPDLGGFGQWSRGGMVMVGRMNDHALKAQVDALCTELATALPLSGFREEAASGNWWPDELGLPSSAGAQNATRYAFFPERRRLAIETDGRLALYDTGDRLVTGVSQQQGGSSSLRFSGPQGSFSLEDLTPVERDAGVAPPPPKPPADTSVAAFASSSVAPAASPVPSAPAASRPGAAPSGTPSSAGPADILSILERLADLHKKGVLTEGEFSAKKAELLARL</sequence>
<dbReference type="Pfam" id="PF09851">
    <property type="entry name" value="SHOCT"/>
    <property type="match status" value="1"/>
</dbReference>
<proteinExistence type="predicted"/>
<feature type="domain" description="SHOCT" evidence="2">
    <location>
        <begin position="238"/>
        <end position="263"/>
    </location>
</feature>
<evidence type="ECO:0000313" key="4">
    <source>
        <dbReference type="Proteomes" id="UP000180215"/>
    </source>
</evidence>
<dbReference type="Proteomes" id="UP000180215">
    <property type="component" value="Unassembled WGS sequence"/>
</dbReference>
<comment type="caution">
    <text evidence="3">The sequence shown here is derived from an EMBL/GenBank/DDBJ whole genome shotgun (WGS) entry which is preliminary data.</text>
</comment>
<dbReference type="InterPro" id="IPR018649">
    <property type="entry name" value="SHOCT"/>
</dbReference>
<accession>A0A1S1P9D6</accession>
<evidence type="ECO:0000313" key="3">
    <source>
        <dbReference type="EMBL" id="OHV17826.1"/>
    </source>
</evidence>
<gene>
    <name evidence="3" type="ORF">BK022_03105</name>
</gene>
<feature type="compositionally biased region" description="Low complexity" evidence="1">
    <location>
        <begin position="148"/>
        <end position="157"/>
    </location>
</feature>
<evidence type="ECO:0000256" key="1">
    <source>
        <dbReference type="SAM" id="MobiDB-lite"/>
    </source>
</evidence>
<reference evidence="3 4" key="1">
    <citation type="submission" date="2016-10" db="EMBL/GenBank/DDBJ databases">
        <title>Draft genome sequence of Methylobacterium extorquens CP3, a seed endophyte of Crotalaria pumila with plant growth-promoting and metal tolerance properties.</title>
        <authorList>
            <person name="Sanchez-Lopez A.S."/>
            <person name="Van Hamme J.D."/>
            <person name="Thijs S."/>
            <person name="Mcammond B.M."/>
            <person name="Stevens V."/>
            <person name="Gonzalez-Chavez M.D.C."/>
            <person name="Vangronsveld J."/>
        </authorList>
    </citation>
    <scope>NUCLEOTIDE SEQUENCE [LARGE SCALE GENOMIC DNA]</scope>
    <source>
        <strain evidence="3 4">CP3</strain>
    </source>
</reference>